<evidence type="ECO:0008006" key="4">
    <source>
        <dbReference type="Google" id="ProtNLM"/>
    </source>
</evidence>
<keyword evidence="1" id="KW-0812">Transmembrane</keyword>
<comment type="caution">
    <text evidence="2">The sequence shown here is derived from an EMBL/GenBank/DDBJ whole genome shotgun (WGS) entry which is preliminary data.</text>
</comment>
<evidence type="ECO:0000256" key="1">
    <source>
        <dbReference type="SAM" id="Phobius"/>
    </source>
</evidence>
<evidence type="ECO:0000313" key="3">
    <source>
        <dbReference type="Proteomes" id="UP000003639"/>
    </source>
</evidence>
<dbReference type="Proteomes" id="UP000003639">
    <property type="component" value="Unassembled WGS sequence"/>
</dbReference>
<proteinExistence type="predicted"/>
<keyword evidence="3" id="KW-1185">Reference proteome</keyword>
<evidence type="ECO:0000313" key="2">
    <source>
        <dbReference type="EMBL" id="EDM97910.1"/>
    </source>
</evidence>
<dbReference type="STRING" id="411467.BACCAP_04385"/>
<name>A6P1L8_9FIRM</name>
<organism evidence="2 3">
    <name type="scientific">Pseudoflavonifractor capillosus ATCC 29799</name>
    <dbReference type="NCBI Taxonomy" id="411467"/>
    <lineage>
        <taxon>Bacteria</taxon>
        <taxon>Bacillati</taxon>
        <taxon>Bacillota</taxon>
        <taxon>Clostridia</taxon>
        <taxon>Eubacteriales</taxon>
        <taxon>Oscillospiraceae</taxon>
        <taxon>Pseudoflavonifractor</taxon>
    </lineage>
</organism>
<sequence>MNPAIWVVFMAVIIVLLMKRRRTAQRRRRRNRRRRAGNMSQAIIEQMLGKRCALDMEGLSGATGVLEKLDGNWISLRTGDKLELINLDYVTRIRELPEKTRRK</sequence>
<dbReference type="EMBL" id="AAXG02000047">
    <property type="protein sequence ID" value="EDM97910.1"/>
    <property type="molecule type" value="Genomic_DNA"/>
</dbReference>
<accession>A6P1L8</accession>
<feature type="transmembrane region" description="Helical" evidence="1">
    <location>
        <begin position="6"/>
        <end position="24"/>
    </location>
</feature>
<reference evidence="2 3" key="1">
    <citation type="submission" date="2007-04" db="EMBL/GenBank/DDBJ databases">
        <authorList>
            <person name="Fulton L."/>
            <person name="Clifton S."/>
            <person name="Fulton B."/>
            <person name="Xu J."/>
            <person name="Minx P."/>
            <person name="Pepin K.H."/>
            <person name="Johnson M."/>
            <person name="Thiruvilangam P."/>
            <person name="Bhonagiri V."/>
            <person name="Nash W.E."/>
            <person name="Mardis E.R."/>
            <person name="Wilson R.K."/>
        </authorList>
    </citation>
    <scope>NUCLEOTIDE SEQUENCE [LARGE SCALE GENOMIC DNA]</scope>
    <source>
        <strain evidence="2 3">ATCC 29799</strain>
    </source>
</reference>
<protein>
    <recommendedName>
        <fullName evidence="4">Preprotein translocase, YajC subunit</fullName>
    </recommendedName>
</protein>
<keyword evidence="1" id="KW-0472">Membrane</keyword>
<gene>
    <name evidence="2" type="ORF">BACCAP_04385</name>
</gene>
<dbReference type="eggNOG" id="ENOG50307HA">
    <property type="taxonomic scope" value="Bacteria"/>
</dbReference>
<dbReference type="AlphaFoldDB" id="A6P1L8"/>
<keyword evidence="1" id="KW-1133">Transmembrane helix</keyword>
<reference evidence="2 3" key="2">
    <citation type="submission" date="2007-06" db="EMBL/GenBank/DDBJ databases">
        <title>Draft genome sequence of Pseudoflavonifractor capillosus ATCC 29799.</title>
        <authorList>
            <person name="Sudarsanam P."/>
            <person name="Ley R."/>
            <person name="Guruge J."/>
            <person name="Turnbaugh P.J."/>
            <person name="Mahowald M."/>
            <person name="Liep D."/>
            <person name="Gordon J."/>
        </authorList>
    </citation>
    <scope>NUCLEOTIDE SEQUENCE [LARGE SCALE GENOMIC DNA]</scope>
    <source>
        <strain evidence="2 3">ATCC 29799</strain>
    </source>
</reference>